<keyword evidence="2" id="KW-1185">Reference proteome</keyword>
<name>A0A1K1QQ61_9PSEU</name>
<evidence type="ECO:0000313" key="2">
    <source>
        <dbReference type="Proteomes" id="UP000182740"/>
    </source>
</evidence>
<dbReference type="AlphaFoldDB" id="A0A1K1QQ61"/>
<gene>
    <name evidence="1" type="ORF">SAMN04489730_2085</name>
</gene>
<dbReference type="Proteomes" id="UP000182740">
    <property type="component" value="Unassembled WGS sequence"/>
</dbReference>
<sequence>MVIAASIAAPSVCATCRKSRSTWTPGCGPTLSWNTGAAHFALVSASRAVSTASAPPVVDIVPW</sequence>
<dbReference type="RefSeq" id="WP_072476060.1">
    <property type="nucleotide sequence ID" value="NZ_FPJG01000006.1"/>
</dbReference>
<evidence type="ECO:0000313" key="1">
    <source>
        <dbReference type="EMBL" id="SFW62098.1"/>
    </source>
</evidence>
<accession>A0A1K1QQ61</accession>
<dbReference type="EMBL" id="FPJG01000006">
    <property type="protein sequence ID" value="SFW62098.1"/>
    <property type="molecule type" value="Genomic_DNA"/>
</dbReference>
<organism evidence="1 2">
    <name type="scientific">Amycolatopsis australiensis</name>
    <dbReference type="NCBI Taxonomy" id="546364"/>
    <lineage>
        <taxon>Bacteria</taxon>
        <taxon>Bacillati</taxon>
        <taxon>Actinomycetota</taxon>
        <taxon>Actinomycetes</taxon>
        <taxon>Pseudonocardiales</taxon>
        <taxon>Pseudonocardiaceae</taxon>
        <taxon>Amycolatopsis</taxon>
    </lineage>
</organism>
<proteinExistence type="predicted"/>
<reference evidence="2" key="1">
    <citation type="submission" date="2016-11" db="EMBL/GenBank/DDBJ databases">
        <authorList>
            <person name="Varghese N."/>
            <person name="Submissions S."/>
        </authorList>
    </citation>
    <scope>NUCLEOTIDE SEQUENCE [LARGE SCALE GENOMIC DNA]</scope>
    <source>
        <strain evidence="2">DSM 44671</strain>
    </source>
</reference>
<protein>
    <submittedName>
        <fullName evidence="1">Uncharacterized protein</fullName>
    </submittedName>
</protein>